<dbReference type="EMBL" id="ADBF01000176">
    <property type="protein sequence ID" value="EFE49349.1"/>
    <property type="molecule type" value="Genomic_DNA"/>
</dbReference>
<dbReference type="AlphaFoldDB" id="D4DS37"/>
<sequence>MIAQSDFDFIVTYQQAENETERSTVLAAFKERAVYAFVHLISQVP</sequence>
<dbReference type="Proteomes" id="UP000005536">
    <property type="component" value="Unassembled WGS sequence"/>
</dbReference>
<reference evidence="1 2" key="1">
    <citation type="submission" date="2010-02" db="EMBL/GenBank/DDBJ databases">
        <authorList>
            <person name="Weinstock G."/>
            <person name="Sodergren E."/>
            <person name="Clifton S."/>
            <person name="Fulton L."/>
            <person name="Fulton B."/>
            <person name="Courtney L."/>
            <person name="Fronick C."/>
            <person name="Harrison M."/>
            <person name="Strong C."/>
            <person name="Farmer C."/>
            <person name="Delahaunty K."/>
            <person name="Markovic C."/>
            <person name="Hall O."/>
            <person name="Minx P."/>
            <person name="Tomlinson C."/>
            <person name="Mitreva M."/>
            <person name="Nelson J."/>
            <person name="Hou S."/>
            <person name="Wollam A."/>
            <person name="Pepin K.H."/>
            <person name="Johnson M."/>
            <person name="Bhonagiri V."/>
            <person name="Zhang X."/>
            <person name="Suruliraj S."/>
            <person name="Warren W."/>
            <person name="Chinwalla A."/>
            <person name="Mardis E.R."/>
            <person name="Wilson R.K."/>
        </authorList>
    </citation>
    <scope>NUCLEOTIDE SEQUENCE [LARGE SCALE GENOMIC DNA]</scope>
    <source>
        <strain evidence="1 2">ATCC 29315</strain>
    </source>
</reference>
<proteinExistence type="predicted"/>
<evidence type="ECO:0000313" key="2">
    <source>
        <dbReference type="Proteomes" id="UP000005536"/>
    </source>
</evidence>
<evidence type="ECO:0000313" key="1">
    <source>
        <dbReference type="EMBL" id="EFE49349.1"/>
    </source>
</evidence>
<gene>
    <name evidence="1" type="ORF">NEIELOOT_01880</name>
</gene>
<organism evidence="1 2">
    <name type="scientific">Neisseria elongata subsp. glycolytica ATCC 29315</name>
    <dbReference type="NCBI Taxonomy" id="546263"/>
    <lineage>
        <taxon>Bacteria</taxon>
        <taxon>Pseudomonadati</taxon>
        <taxon>Pseudomonadota</taxon>
        <taxon>Betaproteobacteria</taxon>
        <taxon>Neisseriales</taxon>
        <taxon>Neisseriaceae</taxon>
        <taxon>Neisseria</taxon>
    </lineage>
</organism>
<name>D4DS37_NEIEG</name>
<accession>D4DS37</accession>
<comment type="caution">
    <text evidence="1">The sequence shown here is derived from an EMBL/GenBank/DDBJ whole genome shotgun (WGS) entry which is preliminary data.</text>
</comment>
<protein>
    <submittedName>
        <fullName evidence="1">Uncharacterized protein</fullName>
    </submittedName>
</protein>